<protein>
    <submittedName>
        <fullName evidence="3">Uncharacterized protein</fullName>
    </submittedName>
</protein>
<comment type="caution">
    <text evidence="3">The sequence shown here is derived from an EMBL/GenBank/DDBJ whole genome shotgun (WGS) entry which is preliminary data.</text>
</comment>
<feature type="region of interest" description="Disordered" evidence="1">
    <location>
        <begin position="26"/>
        <end position="73"/>
    </location>
</feature>
<proteinExistence type="predicted"/>
<evidence type="ECO:0000313" key="5">
    <source>
        <dbReference type="Proteomes" id="UP000479710"/>
    </source>
</evidence>
<keyword evidence="5" id="KW-1185">Reference proteome</keyword>
<evidence type="ECO:0000256" key="1">
    <source>
        <dbReference type="SAM" id="MobiDB-lite"/>
    </source>
</evidence>
<feature type="compositionally biased region" description="Polar residues" evidence="1">
    <location>
        <begin position="57"/>
        <end position="73"/>
    </location>
</feature>
<name>A0A6G1DAP1_9ORYZ</name>
<gene>
    <name evidence="4" type="ORF">E2562_018822</name>
    <name evidence="3" type="ORF">E2562_037025</name>
</gene>
<dbReference type="EMBL" id="SPHZ02000001">
    <property type="protein sequence ID" value="KAF0933578.1"/>
    <property type="molecule type" value="Genomic_DNA"/>
</dbReference>
<evidence type="ECO:0000313" key="4">
    <source>
        <dbReference type="EMBL" id="KAF0933578.1"/>
    </source>
</evidence>
<feature type="chain" id="PRO_5036174234" evidence="2">
    <location>
        <begin position="21"/>
        <end position="73"/>
    </location>
</feature>
<accession>A0A6G1DAP1</accession>
<evidence type="ECO:0000313" key="3">
    <source>
        <dbReference type="EMBL" id="KAF0909511.1"/>
    </source>
</evidence>
<dbReference type="AlphaFoldDB" id="A0A6G1DAP1"/>
<dbReference type="Proteomes" id="UP000479710">
    <property type="component" value="Unassembled WGS sequence"/>
</dbReference>
<evidence type="ECO:0000256" key="2">
    <source>
        <dbReference type="SAM" id="SignalP"/>
    </source>
</evidence>
<dbReference type="EMBL" id="SPHZ02000007">
    <property type="protein sequence ID" value="KAF0909511.1"/>
    <property type="molecule type" value="Genomic_DNA"/>
</dbReference>
<sequence length="73" mass="7452">MLPLVPCSFFALLACEQLLAESPGEACGAGRRARAGEKLPAGWTQGSSRQGVAAQGTPGSRATGTATRQQQPP</sequence>
<keyword evidence="2" id="KW-0732">Signal</keyword>
<organism evidence="3 5">
    <name type="scientific">Oryza meyeriana var. granulata</name>
    <dbReference type="NCBI Taxonomy" id="110450"/>
    <lineage>
        <taxon>Eukaryota</taxon>
        <taxon>Viridiplantae</taxon>
        <taxon>Streptophyta</taxon>
        <taxon>Embryophyta</taxon>
        <taxon>Tracheophyta</taxon>
        <taxon>Spermatophyta</taxon>
        <taxon>Magnoliopsida</taxon>
        <taxon>Liliopsida</taxon>
        <taxon>Poales</taxon>
        <taxon>Poaceae</taxon>
        <taxon>BOP clade</taxon>
        <taxon>Oryzoideae</taxon>
        <taxon>Oryzeae</taxon>
        <taxon>Oryzinae</taxon>
        <taxon>Oryza</taxon>
        <taxon>Oryza meyeriana</taxon>
    </lineage>
</organism>
<reference evidence="3 5" key="1">
    <citation type="submission" date="2019-11" db="EMBL/GenBank/DDBJ databases">
        <title>Whole genome sequence of Oryza granulata.</title>
        <authorList>
            <person name="Li W."/>
        </authorList>
    </citation>
    <scope>NUCLEOTIDE SEQUENCE [LARGE SCALE GENOMIC DNA]</scope>
    <source>
        <strain evidence="5">cv. Menghai</strain>
        <tissue evidence="3">Leaf</tissue>
    </source>
</reference>
<feature type="signal peptide" evidence="2">
    <location>
        <begin position="1"/>
        <end position="20"/>
    </location>
</feature>